<dbReference type="EMBL" id="MU864526">
    <property type="protein sequence ID" value="KAK4183746.1"/>
    <property type="molecule type" value="Genomic_DNA"/>
</dbReference>
<proteinExistence type="predicted"/>
<protein>
    <submittedName>
        <fullName evidence="1">Uncharacterized protein</fullName>
    </submittedName>
</protein>
<dbReference type="AlphaFoldDB" id="A0AAN6WL01"/>
<evidence type="ECO:0000313" key="1">
    <source>
        <dbReference type="EMBL" id="KAK4183746.1"/>
    </source>
</evidence>
<accession>A0AAN6WL01</accession>
<keyword evidence="2" id="KW-1185">Reference proteome</keyword>
<reference evidence="1" key="2">
    <citation type="submission" date="2023-05" db="EMBL/GenBank/DDBJ databases">
        <authorList>
            <consortium name="Lawrence Berkeley National Laboratory"/>
            <person name="Steindorff A."/>
            <person name="Hensen N."/>
            <person name="Bonometti L."/>
            <person name="Westerberg I."/>
            <person name="Brannstrom I.O."/>
            <person name="Guillou S."/>
            <person name="Cros-Aarteil S."/>
            <person name="Calhoun S."/>
            <person name="Haridas S."/>
            <person name="Kuo A."/>
            <person name="Mondo S."/>
            <person name="Pangilinan J."/>
            <person name="Riley R."/>
            <person name="Labutti K."/>
            <person name="Andreopoulos B."/>
            <person name="Lipzen A."/>
            <person name="Chen C."/>
            <person name="Yanf M."/>
            <person name="Daum C."/>
            <person name="Ng V."/>
            <person name="Clum A."/>
            <person name="Ohm R."/>
            <person name="Martin F."/>
            <person name="Silar P."/>
            <person name="Natvig D."/>
            <person name="Lalanne C."/>
            <person name="Gautier V."/>
            <person name="Ament-Velasquez S.L."/>
            <person name="Kruys A."/>
            <person name="Hutchinson M.I."/>
            <person name="Powell A.J."/>
            <person name="Barry K."/>
            <person name="Miller A.N."/>
            <person name="Grigoriev I.V."/>
            <person name="Debuchy R."/>
            <person name="Gladieux P."/>
            <person name="Thoren M.H."/>
            <person name="Johannesson H."/>
        </authorList>
    </citation>
    <scope>NUCLEOTIDE SEQUENCE</scope>
    <source>
        <strain evidence="1">PSN309</strain>
    </source>
</reference>
<name>A0AAN6WL01_9PEZI</name>
<reference evidence="1" key="1">
    <citation type="journal article" date="2023" name="Mol. Phylogenet. Evol.">
        <title>Genome-scale phylogeny and comparative genomics of the fungal order Sordariales.</title>
        <authorList>
            <person name="Hensen N."/>
            <person name="Bonometti L."/>
            <person name="Westerberg I."/>
            <person name="Brannstrom I.O."/>
            <person name="Guillou S."/>
            <person name="Cros-Aarteil S."/>
            <person name="Calhoun S."/>
            <person name="Haridas S."/>
            <person name="Kuo A."/>
            <person name="Mondo S."/>
            <person name="Pangilinan J."/>
            <person name="Riley R."/>
            <person name="LaButti K."/>
            <person name="Andreopoulos B."/>
            <person name="Lipzen A."/>
            <person name="Chen C."/>
            <person name="Yan M."/>
            <person name="Daum C."/>
            <person name="Ng V."/>
            <person name="Clum A."/>
            <person name="Steindorff A."/>
            <person name="Ohm R.A."/>
            <person name="Martin F."/>
            <person name="Silar P."/>
            <person name="Natvig D.O."/>
            <person name="Lalanne C."/>
            <person name="Gautier V."/>
            <person name="Ament-Velasquez S.L."/>
            <person name="Kruys A."/>
            <person name="Hutchinson M.I."/>
            <person name="Powell A.J."/>
            <person name="Barry K."/>
            <person name="Miller A.N."/>
            <person name="Grigoriev I.V."/>
            <person name="Debuchy R."/>
            <person name="Gladieux P."/>
            <person name="Hiltunen Thoren M."/>
            <person name="Johannesson H."/>
        </authorList>
    </citation>
    <scope>NUCLEOTIDE SEQUENCE</scope>
    <source>
        <strain evidence="1">PSN309</strain>
    </source>
</reference>
<sequence length="776" mass="84019">MADLKDMEAQMQQDAITQIANVSTLLRQAIQAQIPTAPEQYMSIAIPGTTIDVRDVTEGGTFVYGKEYSAFPPISTRQAESRLVDNMCPLSFVMVGNTGKSVSRSYSRALDGLVPKKASVTSGGINPIRSPGERGYDNAMEYLTKIDEATGMTPIDVYVEKQTAWAEAQDAWDKAKIKAQKDAYALHKTDVVLQRQAYDEWNQANYRKFKFAVQGRWMDWVSNGHKYDVEFNFGMVDIDSIMARVENSKESMRNSTFVDADGANEVLLVNLTPKNWATLCKQKQEGWFKRNGQYSLEQLDAEIQRLTRLLASYETLQAVTTPGGTGANGGAPAKALEPAFPIANPSEVAPTKSLVDSDADLAQAFKTLYIKEAAFNNQSVKLASLSEAAREKAKQDKPFTDAATELDNARTALHDAIKANKNVHAAWAKYNVATMQGDAKVSMDKWLQGTIKTINGQLDALRAKRVEKAGQQPVKVAAILDASNEKGKSGTTVAADGSELANPMFGVPNPSAPTATSATATIPSTPAAAGSESDPWVTISASFKAEDQRSSAKSSSWGMSVGGGAGWGLWSVGGSYAHEEAKSDSQSDMASCDVSITFDALVVNIQRPWLYAELFNDFELDVADDIMLSPGASELHRMMKAQVAASKLADEVNAAKSVVDELAQYNSFPAFPTSFILAANTIIDFKGNTQHIEDHFSSSSSSGSTSVGWGPFSVSSSFHSSSQEQTHQMQSTATGCRLTFGAPQIIGWVNQILPALPRKSTFEPMVQNNVVRKQKA</sequence>
<organism evidence="1 2">
    <name type="scientific">Podospora australis</name>
    <dbReference type="NCBI Taxonomy" id="1536484"/>
    <lineage>
        <taxon>Eukaryota</taxon>
        <taxon>Fungi</taxon>
        <taxon>Dikarya</taxon>
        <taxon>Ascomycota</taxon>
        <taxon>Pezizomycotina</taxon>
        <taxon>Sordariomycetes</taxon>
        <taxon>Sordariomycetidae</taxon>
        <taxon>Sordariales</taxon>
        <taxon>Podosporaceae</taxon>
        <taxon>Podospora</taxon>
    </lineage>
</organism>
<comment type="caution">
    <text evidence="1">The sequence shown here is derived from an EMBL/GenBank/DDBJ whole genome shotgun (WGS) entry which is preliminary data.</text>
</comment>
<evidence type="ECO:0000313" key="2">
    <source>
        <dbReference type="Proteomes" id="UP001302126"/>
    </source>
</evidence>
<dbReference type="Proteomes" id="UP001302126">
    <property type="component" value="Unassembled WGS sequence"/>
</dbReference>
<gene>
    <name evidence="1" type="ORF">QBC35DRAFT_418305</name>
</gene>